<evidence type="ECO:0000313" key="3">
    <source>
        <dbReference type="Proteomes" id="UP001432322"/>
    </source>
</evidence>
<proteinExistence type="predicted"/>
<keyword evidence="3" id="KW-1185">Reference proteome</keyword>
<keyword evidence="1" id="KW-0812">Transmembrane</keyword>
<dbReference type="Proteomes" id="UP001432322">
    <property type="component" value="Unassembled WGS sequence"/>
</dbReference>
<feature type="transmembrane region" description="Helical" evidence="1">
    <location>
        <begin position="37"/>
        <end position="59"/>
    </location>
</feature>
<protein>
    <submittedName>
        <fullName evidence="2">Uncharacterized protein</fullName>
    </submittedName>
</protein>
<accession>A0AAV5W281</accession>
<name>A0AAV5W281_9BILA</name>
<evidence type="ECO:0000313" key="2">
    <source>
        <dbReference type="EMBL" id="GMT24820.1"/>
    </source>
</evidence>
<feature type="non-terminal residue" evidence="2">
    <location>
        <position position="83"/>
    </location>
</feature>
<dbReference type="AlphaFoldDB" id="A0AAV5W281"/>
<evidence type="ECO:0000256" key="1">
    <source>
        <dbReference type="SAM" id="Phobius"/>
    </source>
</evidence>
<dbReference type="EMBL" id="BTSY01000004">
    <property type="protein sequence ID" value="GMT24820.1"/>
    <property type="molecule type" value="Genomic_DNA"/>
</dbReference>
<keyword evidence="1" id="KW-1133">Transmembrane helix</keyword>
<feature type="non-terminal residue" evidence="2">
    <location>
        <position position="1"/>
    </location>
</feature>
<sequence>KLLRNITLVSSIAIVCLAVCIGLAVSKREEKKQEALFGRAFDVLNAVAFLVVLMLSIWMEPSWKRHFLKVLGILLEDQNAQKI</sequence>
<reference evidence="2" key="1">
    <citation type="submission" date="2023-10" db="EMBL/GenBank/DDBJ databases">
        <title>Genome assembly of Pristionchus species.</title>
        <authorList>
            <person name="Yoshida K."/>
            <person name="Sommer R.J."/>
        </authorList>
    </citation>
    <scope>NUCLEOTIDE SEQUENCE</scope>
    <source>
        <strain evidence="2">RS5133</strain>
    </source>
</reference>
<feature type="transmembrane region" description="Helical" evidence="1">
    <location>
        <begin position="6"/>
        <end position="25"/>
    </location>
</feature>
<organism evidence="2 3">
    <name type="scientific">Pristionchus fissidentatus</name>
    <dbReference type="NCBI Taxonomy" id="1538716"/>
    <lineage>
        <taxon>Eukaryota</taxon>
        <taxon>Metazoa</taxon>
        <taxon>Ecdysozoa</taxon>
        <taxon>Nematoda</taxon>
        <taxon>Chromadorea</taxon>
        <taxon>Rhabditida</taxon>
        <taxon>Rhabditina</taxon>
        <taxon>Diplogasteromorpha</taxon>
        <taxon>Diplogasteroidea</taxon>
        <taxon>Neodiplogasteridae</taxon>
        <taxon>Pristionchus</taxon>
    </lineage>
</organism>
<keyword evidence="1" id="KW-0472">Membrane</keyword>
<gene>
    <name evidence="2" type="ORF">PFISCL1PPCAC_16117</name>
</gene>
<comment type="caution">
    <text evidence="2">The sequence shown here is derived from an EMBL/GenBank/DDBJ whole genome shotgun (WGS) entry which is preliminary data.</text>
</comment>